<dbReference type="Gene3D" id="3.40.630.10">
    <property type="entry name" value="Zn peptidases"/>
    <property type="match status" value="1"/>
</dbReference>
<dbReference type="RefSeq" id="WP_263741106.1">
    <property type="nucleotide sequence ID" value="NZ_JAOWKZ010000004.1"/>
</dbReference>
<keyword evidence="2" id="KW-1185">Reference proteome</keyword>
<sequence>MHEFSTTYSQARTTFMAAAGNAGAENFSYGRSDVFGAQGEALSVDVAVLGPAQADKAAIVISGVHGGEAFTGSAAQVKWLQSEAPKALPPGLRVVLVHGVNPWGFSHMLRTTEANIDLNRNFHTAWPVPENQAYRQLAPYFHTDQSDAAEDLRAWRAYCSYLDQNGWDIEGRAISGQSQDPKGIFYTGTGPDWANLTFRRILNDHFNGAAKIGFIDFHTGVGDYGEIVHLIFAAADSDERARAMKWWQLDGDGSSGFRAGSVPPYEGLLCGAIAQELPDARIVGSVIEFGTGDAFSVFRQDRFERWLRHEGQLEPDQPGLRDFCRDATTLRDHGWRQLVLKQGSARINRMLMGLAAWND</sequence>
<protein>
    <submittedName>
        <fullName evidence="1">M14 family metallopeptidase</fullName>
    </submittedName>
</protein>
<dbReference type="Pfam" id="PF10994">
    <property type="entry name" value="DUF2817"/>
    <property type="match status" value="1"/>
</dbReference>
<accession>A0ABT2ZRU2</accession>
<evidence type="ECO:0000313" key="1">
    <source>
        <dbReference type="EMBL" id="MCV2873875.1"/>
    </source>
</evidence>
<evidence type="ECO:0000313" key="2">
    <source>
        <dbReference type="Proteomes" id="UP001652564"/>
    </source>
</evidence>
<dbReference type="CDD" id="cd06233">
    <property type="entry name" value="M14-like"/>
    <property type="match status" value="1"/>
</dbReference>
<name>A0ABT2ZRU2_9RHOB</name>
<proteinExistence type="predicted"/>
<comment type="caution">
    <text evidence="1">The sequence shown here is derived from an EMBL/GenBank/DDBJ whole genome shotgun (WGS) entry which is preliminary data.</text>
</comment>
<dbReference type="InterPro" id="IPR021259">
    <property type="entry name" value="DUF2817"/>
</dbReference>
<gene>
    <name evidence="1" type="ORF">OEZ71_16380</name>
</gene>
<dbReference type="EMBL" id="JAOWKZ010000004">
    <property type="protein sequence ID" value="MCV2873875.1"/>
    <property type="molecule type" value="Genomic_DNA"/>
</dbReference>
<reference evidence="1 2" key="1">
    <citation type="submission" date="2022-10" db="EMBL/GenBank/DDBJ databases">
        <title>Defluviimonas sp. nov., isolated from ocean surface sediments.</title>
        <authorList>
            <person name="He W."/>
            <person name="Wang L."/>
            <person name="Zhang D.-F."/>
        </authorList>
    </citation>
    <scope>NUCLEOTIDE SEQUENCE [LARGE SCALE GENOMIC DNA]</scope>
    <source>
        <strain evidence="1 2">WL0050</strain>
    </source>
</reference>
<dbReference type="Proteomes" id="UP001652564">
    <property type="component" value="Unassembled WGS sequence"/>
</dbReference>
<organism evidence="1 2">
    <name type="scientific">Albidovulum litorale</name>
    <dbReference type="NCBI Taxonomy" id="2984134"/>
    <lineage>
        <taxon>Bacteria</taxon>
        <taxon>Pseudomonadati</taxon>
        <taxon>Pseudomonadota</taxon>
        <taxon>Alphaproteobacteria</taxon>
        <taxon>Rhodobacterales</taxon>
        <taxon>Paracoccaceae</taxon>
        <taxon>Albidovulum</taxon>
    </lineage>
</organism>
<dbReference type="SUPFAM" id="SSF53187">
    <property type="entry name" value="Zn-dependent exopeptidases"/>
    <property type="match status" value="1"/>
</dbReference>